<dbReference type="SUPFAM" id="SSF46785">
    <property type="entry name" value="Winged helix' DNA-binding domain"/>
    <property type="match status" value="1"/>
</dbReference>
<dbReference type="Pfam" id="PF04198">
    <property type="entry name" value="Sugar-bind"/>
    <property type="match status" value="1"/>
</dbReference>
<dbReference type="Proteomes" id="UP000031938">
    <property type="component" value="Unassembled WGS sequence"/>
</dbReference>
<sequence length="367" mass="40139">MVRMGHNMSMRDEKSPPKKGSFEMPTLIDIQKRLVPNLLDDMQQKYQILRSIRFLQPVGRRGLAQSLGMTERVLRAEVDFLKTQDLIRVHSSGMSLTEEGLEILLPLEGMMNEISGINVMEKSVKDLLQIKDVIIVPGNSDDSPWVKEELGRAAIQSMKKRVTDHTIIAVTGGTTMSSAARMLTPDFAGRDILFVPARGGIGEDVHNQANTICATMAQRSGAKHRVLYVPDQVSREVYDSIMKEPGIKEVMALITSANIVLHSIGDAAAMAKRRNTSEEDMEKILAGEAVGEAFGYYFNVNGKIVHKVKTVGLQLKDLASIPNIYAVAGGSSKANAIQAYFKGAPQSSSILITDEGAAKELLKGTPF</sequence>
<dbReference type="PANTHER" id="PTHR34294:SF5">
    <property type="entry name" value="CENTRAL GLYCOLYTIC GENES REGULATOR"/>
    <property type="match status" value="1"/>
</dbReference>
<evidence type="ECO:0000259" key="6">
    <source>
        <dbReference type="Pfam" id="PF04198"/>
    </source>
</evidence>
<dbReference type="Gene3D" id="3.40.50.1360">
    <property type="match status" value="1"/>
</dbReference>
<evidence type="ECO:0000256" key="5">
    <source>
        <dbReference type="SAM" id="MobiDB-lite"/>
    </source>
</evidence>
<dbReference type="PATRIC" id="fig|889306.3.peg.1477"/>
<dbReference type="InterPro" id="IPR007324">
    <property type="entry name" value="Sugar-bd_dom_put"/>
</dbReference>
<evidence type="ECO:0000259" key="7">
    <source>
        <dbReference type="Pfam" id="PF21715"/>
    </source>
</evidence>
<dbReference type="AlphaFoldDB" id="A0A0C2W1L9"/>
<feature type="region of interest" description="Disordered" evidence="5">
    <location>
        <begin position="1"/>
        <end position="23"/>
    </location>
</feature>
<keyword evidence="9" id="KW-1185">Reference proteome</keyword>
<dbReference type="STRING" id="889306.KP78_14660"/>
<evidence type="ECO:0000256" key="3">
    <source>
        <dbReference type="ARBA" id="ARBA00023125"/>
    </source>
</evidence>
<evidence type="ECO:0000256" key="2">
    <source>
        <dbReference type="ARBA" id="ARBA00023015"/>
    </source>
</evidence>
<dbReference type="EMBL" id="JXRP01000009">
    <property type="protein sequence ID" value="KIL49998.1"/>
    <property type="molecule type" value="Genomic_DNA"/>
</dbReference>
<dbReference type="InterPro" id="IPR037171">
    <property type="entry name" value="NagB/RpiA_transferase-like"/>
</dbReference>
<comment type="caution">
    <text evidence="8">The sequence shown here is derived from an EMBL/GenBank/DDBJ whole genome shotgun (WGS) entry which is preliminary data.</text>
</comment>
<dbReference type="SUPFAM" id="SSF100950">
    <property type="entry name" value="NagB/RpiA/CoA transferase-like"/>
    <property type="match status" value="1"/>
</dbReference>
<evidence type="ECO:0000313" key="9">
    <source>
        <dbReference type="Proteomes" id="UP000031938"/>
    </source>
</evidence>
<keyword evidence="3" id="KW-0238">DNA-binding</keyword>
<evidence type="ECO:0000256" key="4">
    <source>
        <dbReference type="ARBA" id="ARBA00023163"/>
    </source>
</evidence>
<organism evidence="8 9">
    <name type="scientific">Jeotgalibacillus soli</name>
    <dbReference type="NCBI Taxonomy" id="889306"/>
    <lineage>
        <taxon>Bacteria</taxon>
        <taxon>Bacillati</taxon>
        <taxon>Bacillota</taxon>
        <taxon>Bacilli</taxon>
        <taxon>Bacillales</taxon>
        <taxon>Caryophanaceae</taxon>
        <taxon>Jeotgalibacillus</taxon>
    </lineage>
</organism>
<dbReference type="InterPro" id="IPR048715">
    <property type="entry name" value="CggR_N"/>
</dbReference>
<dbReference type="InterPro" id="IPR036390">
    <property type="entry name" value="WH_DNA-bd_sf"/>
</dbReference>
<protein>
    <submittedName>
        <fullName evidence="8">Central glycolytic genes regulator</fullName>
    </submittedName>
</protein>
<keyword evidence="4" id="KW-0804">Transcription</keyword>
<feature type="domain" description="CggR N-terminal DNA binding" evidence="7">
    <location>
        <begin position="42"/>
        <end position="111"/>
    </location>
</feature>
<accession>A0A0C2W1L9</accession>
<dbReference type="InterPro" id="IPR051054">
    <property type="entry name" value="SorC_transcr_regulators"/>
</dbReference>
<evidence type="ECO:0000313" key="8">
    <source>
        <dbReference type="EMBL" id="KIL49998.1"/>
    </source>
</evidence>
<reference evidence="8 9" key="1">
    <citation type="submission" date="2015-01" db="EMBL/GenBank/DDBJ databases">
        <title>Genome sequencing of Jeotgalibacillus soli.</title>
        <authorList>
            <person name="Goh K.M."/>
            <person name="Chan K.-G."/>
            <person name="Yaakop A.S."/>
            <person name="Ee R."/>
            <person name="Gan H.M."/>
            <person name="Chan C.S."/>
        </authorList>
    </citation>
    <scope>NUCLEOTIDE SEQUENCE [LARGE SCALE GENOMIC DNA]</scope>
    <source>
        <strain evidence="8 9">P9</strain>
    </source>
</reference>
<keyword evidence="2" id="KW-0805">Transcription regulation</keyword>
<dbReference type="PANTHER" id="PTHR34294">
    <property type="entry name" value="TRANSCRIPTIONAL REGULATOR-RELATED"/>
    <property type="match status" value="1"/>
</dbReference>
<comment type="similarity">
    <text evidence="1">Belongs to the SorC transcriptional regulatory family.</text>
</comment>
<evidence type="ECO:0000256" key="1">
    <source>
        <dbReference type="ARBA" id="ARBA00010466"/>
    </source>
</evidence>
<feature type="domain" description="Sugar-binding" evidence="6">
    <location>
        <begin position="115"/>
        <end position="363"/>
    </location>
</feature>
<name>A0A0C2W1L9_9BACL</name>
<proteinExistence type="inferred from homology"/>
<dbReference type="GO" id="GO:0003677">
    <property type="term" value="F:DNA binding"/>
    <property type="evidence" value="ECO:0007669"/>
    <property type="project" value="UniProtKB-KW"/>
</dbReference>
<gene>
    <name evidence="8" type="ORF">KP78_14660</name>
</gene>
<dbReference type="Pfam" id="PF21715">
    <property type="entry name" value="CggR_N"/>
    <property type="match status" value="1"/>
</dbReference>
<dbReference type="GO" id="GO:0030246">
    <property type="term" value="F:carbohydrate binding"/>
    <property type="evidence" value="ECO:0007669"/>
    <property type="project" value="InterPro"/>
</dbReference>